<dbReference type="AlphaFoldDB" id="A0A9X5ANV2"/>
<evidence type="ECO:0000313" key="3">
    <source>
        <dbReference type="Proteomes" id="UP000487649"/>
    </source>
</evidence>
<dbReference type="EMBL" id="WMQE01000008">
    <property type="protein sequence ID" value="MTK20836.1"/>
    <property type="molecule type" value="Genomic_DNA"/>
</dbReference>
<dbReference type="Proteomes" id="UP000487649">
    <property type="component" value="Unassembled WGS sequence"/>
</dbReference>
<evidence type="ECO:0000256" key="1">
    <source>
        <dbReference type="SAM" id="MobiDB-lite"/>
    </source>
</evidence>
<evidence type="ECO:0000313" key="2">
    <source>
        <dbReference type="EMBL" id="MTK20836.1"/>
    </source>
</evidence>
<dbReference type="InterPro" id="IPR006944">
    <property type="entry name" value="Phage/GTA_portal"/>
</dbReference>
<accession>A0A9X5ANV2</accession>
<name>A0A9X5ANV2_9FIRM</name>
<reference evidence="2 3" key="1">
    <citation type="journal article" date="2019" name="Nat. Med.">
        <title>A library of human gut bacterial isolates paired with longitudinal multiomics data enables mechanistic microbiome research.</title>
        <authorList>
            <person name="Poyet M."/>
            <person name="Groussin M."/>
            <person name="Gibbons S.M."/>
            <person name="Avila-Pacheco J."/>
            <person name="Jiang X."/>
            <person name="Kearney S.M."/>
            <person name="Perrotta A.R."/>
            <person name="Berdy B."/>
            <person name="Zhao S."/>
            <person name="Lieberman T.D."/>
            <person name="Swanson P.K."/>
            <person name="Smith M."/>
            <person name="Roesemann S."/>
            <person name="Alexander J.E."/>
            <person name="Rich S.A."/>
            <person name="Livny J."/>
            <person name="Vlamakis H."/>
            <person name="Clish C."/>
            <person name="Bullock K."/>
            <person name="Deik A."/>
            <person name="Scott J."/>
            <person name="Pierce K.A."/>
            <person name="Xavier R.J."/>
            <person name="Alm E.J."/>
        </authorList>
    </citation>
    <scope>NUCLEOTIDE SEQUENCE [LARGE SCALE GENOMIC DNA]</scope>
    <source>
        <strain evidence="2 3">BIOML-A198</strain>
    </source>
</reference>
<organism evidence="2 3">
    <name type="scientific">Turicibacter sanguinis</name>
    <dbReference type="NCBI Taxonomy" id="154288"/>
    <lineage>
        <taxon>Bacteria</taxon>
        <taxon>Bacillati</taxon>
        <taxon>Bacillota</taxon>
        <taxon>Erysipelotrichia</taxon>
        <taxon>Erysipelotrichales</taxon>
        <taxon>Turicibacteraceae</taxon>
        <taxon>Turicibacter</taxon>
    </lineage>
</organism>
<comment type="caution">
    <text evidence="2">The sequence shown here is derived from an EMBL/GenBank/DDBJ whole genome shotgun (WGS) entry which is preliminary data.</text>
</comment>
<gene>
    <name evidence="2" type="ORF">GMA92_05210</name>
</gene>
<protein>
    <submittedName>
        <fullName evidence="2">Phage portal protein</fullName>
    </submittedName>
</protein>
<sequence>MDKVKTVFNKNVTVSRFEMMTEAGTGFYSFNGDLYKSDIIRACIRPKAKAIGKLIATHVREDEKGLKINPDAYMRFLLEEPNPYMSGQMLQEKVITQLMLNNNAFIYIHRDENGYPVELYPVPATFVEAIYDKYGFLYLKCTLKKGKICTYPYSDIIHLRRDFANNDIFGDKPHDALIPLMEVVTTTDQSIVKAIKNSSVVKWLLKFHQALRPDDIKKQTKDFVKDYLQIDGETGGAAATDAKFDAKQVDPKDYVPNAAVMDRTKDRLYSFFNTNDKIVKSDYDENEWNAYYESEIEPDALQLSNEYTRRLFTRRERGFGNKIIFESSNLQYASMTTKLQLVQLVDRGAMLPNEWRRILGMGPIEGGNKPIRRLDTAVVGDGGDNKDDLKGGES</sequence>
<feature type="region of interest" description="Disordered" evidence="1">
    <location>
        <begin position="370"/>
        <end position="394"/>
    </location>
</feature>
<feature type="compositionally biased region" description="Basic and acidic residues" evidence="1">
    <location>
        <begin position="383"/>
        <end position="394"/>
    </location>
</feature>
<proteinExistence type="predicted"/>
<dbReference type="Pfam" id="PF04860">
    <property type="entry name" value="Phage_portal"/>
    <property type="match status" value="1"/>
</dbReference>